<reference evidence="2 3" key="1">
    <citation type="journal article" date="2014" name="Genome Announc.">
        <title>Complete Genome Sequence of Mycoplasma ovis Strain Michigan, a Hemoplasma of Sheep with Two Distinct 16S rRNA Genes.</title>
        <authorList>
            <person name="Deshuillers P.L."/>
            <person name="Santos A.P."/>
            <person name="do Nascimento N.C."/>
            <person name="Hampel J.A."/>
            <person name="Bergin I.L."/>
            <person name="Dyson M.C."/>
            <person name="Messick J.B."/>
        </authorList>
    </citation>
    <scope>NUCLEOTIDE SEQUENCE [LARGE SCALE GENOMIC DNA]</scope>
    <source>
        <strain evidence="2 3">Michigan</strain>
    </source>
</reference>
<sequence>MEEKAQSEYLSFLNQRLDASEDKRKEHLKIFNTVKEQLQRSKRNKRSTDSTLTFSQEQRSSLGNMYSFHDGLKIASEKLALELQKQVPKFDIPELHLKLLRLKWKILKKRYQLFENVKSL</sequence>
<evidence type="ECO:0000256" key="1">
    <source>
        <dbReference type="SAM" id="MobiDB-lite"/>
    </source>
</evidence>
<dbReference type="Proteomes" id="UP000018745">
    <property type="component" value="Chromosome"/>
</dbReference>
<protein>
    <submittedName>
        <fullName evidence="2">Uncharacterized protein</fullName>
    </submittedName>
</protein>
<accession>A0ABN4BNH0</accession>
<organism evidence="2 3">
    <name type="scientific">Mycoplasma ovis str. Michigan</name>
    <dbReference type="NCBI Taxonomy" id="1415773"/>
    <lineage>
        <taxon>Bacteria</taxon>
        <taxon>Bacillati</taxon>
        <taxon>Mycoplasmatota</taxon>
        <taxon>Mollicutes</taxon>
        <taxon>Mycoplasmataceae</taxon>
        <taxon>Mycoplasma</taxon>
    </lineage>
</organism>
<evidence type="ECO:0000313" key="3">
    <source>
        <dbReference type="Proteomes" id="UP000018745"/>
    </source>
</evidence>
<gene>
    <name evidence="2" type="ORF">OVS_03405</name>
</gene>
<feature type="compositionally biased region" description="Polar residues" evidence="1">
    <location>
        <begin position="49"/>
        <end position="58"/>
    </location>
</feature>
<proteinExistence type="predicted"/>
<dbReference type="EMBL" id="CP006935">
    <property type="protein sequence ID" value="AHC40432.1"/>
    <property type="molecule type" value="Genomic_DNA"/>
</dbReference>
<name>A0ABN4BNH0_9MOLU</name>
<feature type="region of interest" description="Disordered" evidence="1">
    <location>
        <begin position="39"/>
        <end position="58"/>
    </location>
</feature>
<dbReference type="RefSeq" id="WP_024071441.1">
    <property type="nucleotide sequence ID" value="NC_023062.1"/>
</dbReference>
<keyword evidence="3" id="KW-1185">Reference proteome</keyword>
<evidence type="ECO:0000313" key="2">
    <source>
        <dbReference type="EMBL" id="AHC40432.1"/>
    </source>
</evidence>